<keyword evidence="1" id="KW-0732">Signal</keyword>
<name>A0A2T5J9Q2_9SPHI</name>
<dbReference type="AlphaFoldDB" id="A0A2T5J9Q2"/>
<organism evidence="2 3">
    <name type="scientific">Mucilaginibacter yixingensis</name>
    <dbReference type="NCBI Taxonomy" id="1295612"/>
    <lineage>
        <taxon>Bacteria</taxon>
        <taxon>Pseudomonadati</taxon>
        <taxon>Bacteroidota</taxon>
        <taxon>Sphingobacteriia</taxon>
        <taxon>Sphingobacteriales</taxon>
        <taxon>Sphingobacteriaceae</taxon>
        <taxon>Mucilaginibacter</taxon>
    </lineage>
</organism>
<evidence type="ECO:0000256" key="1">
    <source>
        <dbReference type="SAM" id="SignalP"/>
    </source>
</evidence>
<feature type="chain" id="PRO_5015499301" evidence="1">
    <location>
        <begin position="32"/>
        <end position="171"/>
    </location>
</feature>
<reference evidence="2 3" key="1">
    <citation type="submission" date="2018-04" db="EMBL/GenBank/DDBJ databases">
        <title>Genomic Encyclopedia of Archaeal and Bacterial Type Strains, Phase II (KMG-II): from individual species to whole genera.</title>
        <authorList>
            <person name="Goeker M."/>
        </authorList>
    </citation>
    <scope>NUCLEOTIDE SEQUENCE [LARGE SCALE GENOMIC DNA]</scope>
    <source>
        <strain evidence="2 3">DSM 26809</strain>
    </source>
</reference>
<dbReference type="Proteomes" id="UP000244168">
    <property type="component" value="Unassembled WGS sequence"/>
</dbReference>
<dbReference type="PROSITE" id="PS51257">
    <property type="entry name" value="PROKAR_LIPOPROTEIN"/>
    <property type="match status" value="1"/>
</dbReference>
<proteinExistence type="predicted"/>
<accession>A0A2T5J9Q2</accession>
<gene>
    <name evidence="2" type="ORF">C8P68_104284</name>
</gene>
<feature type="signal peptide" evidence="1">
    <location>
        <begin position="1"/>
        <end position="31"/>
    </location>
</feature>
<evidence type="ECO:0000313" key="2">
    <source>
        <dbReference type="EMBL" id="PTQ96795.1"/>
    </source>
</evidence>
<protein>
    <submittedName>
        <fullName evidence="2">Uncharacterized protein</fullName>
    </submittedName>
</protein>
<sequence length="171" mass="19267">MRVSIFKSNRLIIVFTTALLNALLLACSCHSKNSTKVDKFYTDKGEWDSARLPLIKPYEAIIVSKESGWSVNLDGLDGDTGFQNTDKVNVLNGVILLHSVNSILHGVDSIKETWHIIVPAKHLEKGFATHADYSNYIKQLGIKQEPKLHDINLVAAYYEDHDIINWNAIDY</sequence>
<dbReference type="EMBL" id="QAOQ01000004">
    <property type="protein sequence ID" value="PTQ96795.1"/>
    <property type="molecule type" value="Genomic_DNA"/>
</dbReference>
<comment type="caution">
    <text evidence="2">The sequence shown here is derived from an EMBL/GenBank/DDBJ whole genome shotgun (WGS) entry which is preliminary data.</text>
</comment>
<evidence type="ECO:0000313" key="3">
    <source>
        <dbReference type="Proteomes" id="UP000244168"/>
    </source>
</evidence>
<keyword evidence="3" id="KW-1185">Reference proteome</keyword>